<gene>
    <name evidence="2" type="ORF">INT48_005761</name>
</gene>
<evidence type="ECO:0000313" key="2">
    <source>
        <dbReference type="EMBL" id="KAG2235411.1"/>
    </source>
</evidence>
<feature type="region of interest" description="Disordered" evidence="1">
    <location>
        <begin position="1"/>
        <end position="29"/>
    </location>
</feature>
<accession>A0A8H7SVY5</accession>
<sequence>MKSWRHRENKVGRTKVGEDFKQQRQEELRPNEDVRRTVVAYGNASICGTYKGNTPITVKLIQRAVAGKTVAITVDEFLTSRKHRSLGSGKNMAESRSGLKRYDDENYILHRTSQCHERRLSGNRVNYPPKLCPKCTVNNGNRLYWNRDVNAAANIRSILVEYIRQDFNLDFRPAQLSRGQQDQGL</sequence>
<organism evidence="2 3">
    <name type="scientific">Thamnidium elegans</name>
    <dbReference type="NCBI Taxonomy" id="101142"/>
    <lineage>
        <taxon>Eukaryota</taxon>
        <taxon>Fungi</taxon>
        <taxon>Fungi incertae sedis</taxon>
        <taxon>Mucoromycota</taxon>
        <taxon>Mucoromycotina</taxon>
        <taxon>Mucoromycetes</taxon>
        <taxon>Mucorales</taxon>
        <taxon>Mucorineae</taxon>
        <taxon>Mucoraceae</taxon>
        <taxon>Thamnidium</taxon>
    </lineage>
</organism>
<dbReference type="EMBL" id="JAEPRE010000033">
    <property type="protein sequence ID" value="KAG2235411.1"/>
    <property type="molecule type" value="Genomic_DNA"/>
</dbReference>
<dbReference type="Proteomes" id="UP000613177">
    <property type="component" value="Unassembled WGS sequence"/>
</dbReference>
<reference evidence="2" key="1">
    <citation type="submission" date="2021-01" db="EMBL/GenBank/DDBJ databases">
        <title>Metabolic potential, ecology and presence of endohyphal bacteria is reflected in genomic diversity of Mucoromycotina.</title>
        <authorList>
            <person name="Muszewska A."/>
            <person name="Okrasinska A."/>
            <person name="Steczkiewicz K."/>
            <person name="Drgas O."/>
            <person name="Orlowska M."/>
            <person name="Perlinska-Lenart U."/>
            <person name="Aleksandrzak-Piekarczyk T."/>
            <person name="Szatraj K."/>
            <person name="Zielenkiewicz U."/>
            <person name="Pilsyk S."/>
            <person name="Malc E."/>
            <person name="Mieczkowski P."/>
            <person name="Kruszewska J.S."/>
            <person name="Biernat P."/>
            <person name="Pawlowska J."/>
        </authorList>
    </citation>
    <scope>NUCLEOTIDE SEQUENCE</scope>
    <source>
        <strain evidence="2">WA0000018081</strain>
    </source>
</reference>
<feature type="compositionally biased region" description="Basic and acidic residues" evidence="1">
    <location>
        <begin position="9"/>
        <end position="29"/>
    </location>
</feature>
<name>A0A8H7SVY5_9FUNG</name>
<protein>
    <submittedName>
        <fullName evidence="2">Uncharacterized protein</fullName>
    </submittedName>
</protein>
<evidence type="ECO:0000256" key="1">
    <source>
        <dbReference type="SAM" id="MobiDB-lite"/>
    </source>
</evidence>
<proteinExistence type="predicted"/>
<evidence type="ECO:0000313" key="3">
    <source>
        <dbReference type="Proteomes" id="UP000613177"/>
    </source>
</evidence>
<comment type="caution">
    <text evidence="2">The sequence shown here is derived from an EMBL/GenBank/DDBJ whole genome shotgun (WGS) entry which is preliminary data.</text>
</comment>
<dbReference type="AlphaFoldDB" id="A0A8H7SVY5"/>
<keyword evidence="3" id="KW-1185">Reference proteome</keyword>